<dbReference type="AlphaFoldDB" id="A0AAN0K6E9"/>
<reference evidence="2" key="1">
    <citation type="journal article" date="2024" name="Int. J. Syst. Evol. Microbiol.">
        <title>Brooklawnia propionicigenes sp. nov., a facultatively anaerobic, propionate-producing bacterium isolated from a methanogenic reactor treating waste from cattle farms.</title>
        <authorList>
            <person name="Akita Y."/>
            <person name="Ueki A."/>
            <person name="Tonouchi A."/>
            <person name="Sugawara Y."/>
            <person name="Honma S."/>
            <person name="Kaku N."/>
            <person name="Ueki K."/>
        </authorList>
    </citation>
    <scope>NUCLEOTIDE SEQUENCE</scope>
    <source>
        <strain evidence="2">SH051</strain>
    </source>
</reference>
<dbReference type="PROSITE" id="PS51257">
    <property type="entry name" value="PROKAR_LIPOPROTEIN"/>
    <property type="match status" value="1"/>
</dbReference>
<keyword evidence="1" id="KW-0732">Signal</keyword>
<evidence type="ECO:0000256" key="1">
    <source>
        <dbReference type="SAM" id="SignalP"/>
    </source>
</evidence>
<name>A0AAN0K6E9_9ACTN</name>
<evidence type="ECO:0008006" key="4">
    <source>
        <dbReference type="Google" id="ProtNLM"/>
    </source>
</evidence>
<dbReference type="RefSeq" id="WP_286268109.1">
    <property type="nucleotide sequence ID" value="NZ_AP028056.1"/>
</dbReference>
<keyword evidence="3" id="KW-1185">Reference proteome</keyword>
<gene>
    <name evidence="2" type="ORF">brsh051_10610</name>
</gene>
<protein>
    <recommendedName>
        <fullName evidence="4">Lipoprotein</fullName>
    </recommendedName>
</protein>
<dbReference type="Proteomes" id="UP001431656">
    <property type="component" value="Chromosome"/>
</dbReference>
<evidence type="ECO:0000313" key="3">
    <source>
        <dbReference type="Proteomes" id="UP001431656"/>
    </source>
</evidence>
<dbReference type="KEGG" id="broo:brsh051_10610"/>
<feature type="chain" id="PRO_5042982365" description="Lipoprotein" evidence="1">
    <location>
        <begin position="21"/>
        <end position="135"/>
    </location>
</feature>
<evidence type="ECO:0000313" key="2">
    <source>
        <dbReference type="EMBL" id="BEH01780.1"/>
    </source>
</evidence>
<dbReference type="EMBL" id="AP028056">
    <property type="protein sequence ID" value="BEH01780.1"/>
    <property type="molecule type" value="Genomic_DNA"/>
</dbReference>
<feature type="signal peptide" evidence="1">
    <location>
        <begin position="1"/>
        <end position="20"/>
    </location>
</feature>
<sequence length="135" mass="15064">MRLKSWVIIAIAAVFASVLTGCSVPDYDPVTIVYENYDDSTTVTWAVEGTEVTRTQQTDDDDPTETSYELPDRAAFVTSVHEELHPPKWDGCEDANEMTIEAQDPDGTLHVSKLADCGVQLKYVDDMFWALDDGR</sequence>
<organism evidence="2 3">
    <name type="scientific">Brooklawnia propionicigenes</name>
    <dbReference type="NCBI Taxonomy" id="3041175"/>
    <lineage>
        <taxon>Bacteria</taxon>
        <taxon>Bacillati</taxon>
        <taxon>Actinomycetota</taxon>
        <taxon>Actinomycetes</taxon>
        <taxon>Propionibacteriales</taxon>
        <taxon>Propionibacteriaceae</taxon>
        <taxon>Brooklawnia</taxon>
    </lineage>
</organism>
<proteinExistence type="predicted"/>
<accession>A0AAN0K6E9</accession>